<keyword evidence="2" id="KW-1185">Reference proteome</keyword>
<evidence type="ECO:0000313" key="2">
    <source>
        <dbReference type="Proteomes" id="UP001497516"/>
    </source>
</evidence>
<organism evidence="1 2">
    <name type="scientific">Linum trigynum</name>
    <dbReference type="NCBI Taxonomy" id="586398"/>
    <lineage>
        <taxon>Eukaryota</taxon>
        <taxon>Viridiplantae</taxon>
        <taxon>Streptophyta</taxon>
        <taxon>Embryophyta</taxon>
        <taxon>Tracheophyta</taxon>
        <taxon>Spermatophyta</taxon>
        <taxon>Magnoliopsida</taxon>
        <taxon>eudicotyledons</taxon>
        <taxon>Gunneridae</taxon>
        <taxon>Pentapetalae</taxon>
        <taxon>rosids</taxon>
        <taxon>fabids</taxon>
        <taxon>Malpighiales</taxon>
        <taxon>Linaceae</taxon>
        <taxon>Linum</taxon>
    </lineage>
</organism>
<dbReference type="EMBL" id="OZ034821">
    <property type="protein sequence ID" value="CAL1409453.1"/>
    <property type="molecule type" value="Genomic_DNA"/>
</dbReference>
<protein>
    <submittedName>
        <fullName evidence="1">Uncharacterized protein</fullName>
    </submittedName>
</protein>
<evidence type="ECO:0000313" key="1">
    <source>
        <dbReference type="EMBL" id="CAL1409453.1"/>
    </source>
</evidence>
<gene>
    <name evidence="1" type="ORF">LTRI10_LOCUS48951</name>
</gene>
<dbReference type="Proteomes" id="UP001497516">
    <property type="component" value="Chromosome 8"/>
</dbReference>
<proteinExistence type="predicted"/>
<dbReference type="AlphaFoldDB" id="A0AAV2GHV3"/>
<sequence length="89" mass="10252">MGVMRHPLVKEEQRTQGHRFIMFDIKVVDTQNGTLRFSDIYGWPESGEKHQKLELMSSLTLNNSGMGWAVGVPEIIIKIMICNWHVRSP</sequence>
<name>A0AAV2GHV3_9ROSI</name>
<reference evidence="1 2" key="1">
    <citation type="submission" date="2024-04" db="EMBL/GenBank/DDBJ databases">
        <authorList>
            <person name="Fracassetti M."/>
        </authorList>
    </citation>
    <scope>NUCLEOTIDE SEQUENCE [LARGE SCALE GENOMIC DNA]</scope>
</reference>
<accession>A0AAV2GHV3</accession>